<keyword evidence="8" id="KW-1133">Transmembrane helix</keyword>
<comment type="similarity">
    <text evidence="1">Belongs to the peptidase C1 family.</text>
</comment>
<keyword evidence="4" id="KW-0378">Hydrolase</keyword>
<evidence type="ECO:0000256" key="3">
    <source>
        <dbReference type="ARBA" id="ARBA00022729"/>
    </source>
</evidence>
<sequence>MNTDVIVSGSLTTYQPPTMTKLYVWLFFVSTVVVALVGAYSHSGRYGDDPFNDSFLSKLQARARTWTPDTTFLSGVYFEKFRNLKGIFESRTGFSLQTKHHHAAYDVDIPEFFDAREKWPFCKSLFSIRNQGLCGGCWAVAAVSVMSDRICIHSEGKYEVELAAEDLMGCCKDCGNGCNGGFLDGTAFQYWVDAGLVSGAPFNSTEGCKPYPFKPCVYPFTDCHEEKTPKCLHHCVDGYDGKYQKDKYFGRVAYKIPNDERVIQLEIMTNGPVESGFSVYEDLYLYKSGVYRHVLGREVGKHAVRIIGWGKERGVPYWLIANSYGRDWGENGYFRMLRGSNHLGIESVVIAGLPNV</sequence>
<dbReference type="FunFam" id="3.90.70.10:FF:000031">
    <property type="entry name" value="Cathepsin B"/>
    <property type="match status" value="1"/>
</dbReference>
<dbReference type="PANTHER" id="PTHR12411">
    <property type="entry name" value="CYSTEINE PROTEASE FAMILY C1-RELATED"/>
    <property type="match status" value="1"/>
</dbReference>
<keyword evidence="6" id="KW-0865">Zymogen</keyword>
<feature type="domain" description="Peptidase C1A papain C-terminal" evidence="9">
    <location>
        <begin position="109"/>
        <end position="353"/>
    </location>
</feature>
<reference evidence="10" key="1">
    <citation type="journal article" date="2013" name="BMC Genomics">
        <title>A deep insight into the sialotranscriptome of the mosquito, Psorophora albipes.</title>
        <authorList>
            <person name="Chagas A.C."/>
            <person name="Calvo E."/>
            <person name="Rios-Velasquez C.M."/>
            <person name="Pessoa F.A."/>
            <person name="Medeiros J.F."/>
            <person name="Ribeiro J.M."/>
        </authorList>
    </citation>
    <scope>NUCLEOTIDE SEQUENCE</scope>
</reference>
<proteinExistence type="evidence at transcript level"/>
<keyword evidence="8" id="KW-0472">Membrane</keyword>
<dbReference type="InterPro" id="IPR013128">
    <property type="entry name" value="Peptidase_C1A"/>
</dbReference>
<evidence type="ECO:0000259" key="9">
    <source>
        <dbReference type="SMART" id="SM00645"/>
    </source>
</evidence>
<dbReference type="EMBL" id="GALA01001049">
    <property type="protein sequence ID" value="JAA93803.1"/>
    <property type="molecule type" value="mRNA"/>
</dbReference>
<accession>T1E251</accession>
<evidence type="ECO:0000256" key="5">
    <source>
        <dbReference type="ARBA" id="ARBA00022807"/>
    </source>
</evidence>
<dbReference type="PROSITE" id="PS00139">
    <property type="entry name" value="THIOL_PROTEASE_CYS"/>
    <property type="match status" value="1"/>
</dbReference>
<keyword evidence="8" id="KW-0812">Transmembrane</keyword>
<dbReference type="InterPro" id="IPR000169">
    <property type="entry name" value="Pept_cys_AS"/>
</dbReference>
<feature type="transmembrane region" description="Helical" evidence="8">
    <location>
        <begin position="22"/>
        <end position="40"/>
    </location>
</feature>
<evidence type="ECO:0000256" key="8">
    <source>
        <dbReference type="SAM" id="Phobius"/>
    </source>
</evidence>
<dbReference type="GO" id="GO:0008234">
    <property type="term" value="F:cysteine-type peptidase activity"/>
    <property type="evidence" value="ECO:0007669"/>
    <property type="project" value="UniProtKB-KW"/>
</dbReference>
<dbReference type="SUPFAM" id="SSF54001">
    <property type="entry name" value="Cysteine proteinases"/>
    <property type="match status" value="1"/>
</dbReference>
<dbReference type="AlphaFoldDB" id="T1E251"/>
<evidence type="ECO:0000313" key="10">
    <source>
        <dbReference type="EMBL" id="JAA93803.1"/>
    </source>
</evidence>
<evidence type="ECO:0000256" key="2">
    <source>
        <dbReference type="ARBA" id="ARBA00022670"/>
    </source>
</evidence>
<organism evidence="10">
    <name type="scientific">Psorophora albipes</name>
    <dbReference type="NCBI Taxonomy" id="869069"/>
    <lineage>
        <taxon>Eukaryota</taxon>
        <taxon>Metazoa</taxon>
        <taxon>Ecdysozoa</taxon>
        <taxon>Arthropoda</taxon>
        <taxon>Hexapoda</taxon>
        <taxon>Insecta</taxon>
        <taxon>Pterygota</taxon>
        <taxon>Neoptera</taxon>
        <taxon>Endopterygota</taxon>
        <taxon>Diptera</taxon>
        <taxon>Nematocera</taxon>
        <taxon>Culicoidea</taxon>
        <taxon>Culicidae</taxon>
        <taxon>Culicinae</taxon>
        <taxon>Aedini</taxon>
        <taxon>Psorophora</taxon>
    </lineage>
</organism>
<evidence type="ECO:0000256" key="6">
    <source>
        <dbReference type="ARBA" id="ARBA00023145"/>
    </source>
</evidence>
<dbReference type="GO" id="GO:0006508">
    <property type="term" value="P:proteolysis"/>
    <property type="evidence" value="ECO:0007669"/>
    <property type="project" value="UniProtKB-KW"/>
</dbReference>
<dbReference type="Gene3D" id="3.90.70.10">
    <property type="entry name" value="Cysteine proteinases"/>
    <property type="match status" value="1"/>
</dbReference>
<evidence type="ECO:0000256" key="1">
    <source>
        <dbReference type="ARBA" id="ARBA00008455"/>
    </source>
</evidence>
<dbReference type="Pfam" id="PF00112">
    <property type="entry name" value="Peptidase_C1"/>
    <property type="match status" value="1"/>
</dbReference>
<evidence type="ECO:0000256" key="7">
    <source>
        <dbReference type="ARBA" id="ARBA00023157"/>
    </source>
</evidence>
<keyword evidence="2" id="KW-0645">Protease</keyword>
<dbReference type="SMART" id="SM00645">
    <property type="entry name" value="Pept_C1"/>
    <property type="match status" value="1"/>
</dbReference>
<keyword evidence="5" id="KW-0788">Thiol protease</keyword>
<dbReference type="PRINTS" id="PR00705">
    <property type="entry name" value="PAPAIN"/>
</dbReference>
<keyword evidence="7" id="KW-1015">Disulfide bond</keyword>
<dbReference type="InterPro" id="IPR038765">
    <property type="entry name" value="Papain-like_cys_pep_sf"/>
</dbReference>
<name>T1E251_9DIPT</name>
<protein>
    <submittedName>
        <fullName evidence="10">Putative cathepsin b</fullName>
    </submittedName>
</protein>
<keyword evidence="3" id="KW-0732">Signal</keyword>
<dbReference type="CDD" id="cd02620">
    <property type="entry name" value="Peptidase_C1A_CathepsinB"/>
    <property type="match status" value="1"/>
</dbReference>
<dbReference type="InterPro" id="IPR000668">
    <property type="entry name" value="Peptidase_C1A_C"/>
</dbReference>
<evidence type="ECO:0000256" key="4">
    <source>
        <dbReference type="ARBA" id="ARBA00022801"/>
    </source>
</evidence>